<dbReference type="OrthoDB" id="7062373at2"/>
<dbReference type="InterPro" id="IPR008965">
    <property type="entry name" value="CBM2/CBM3_carb-bd_dom_sf"/>
</dbReference>
<dbReference type="STRING" id="562729.RNAN_1138"/>
<gene>
    <name evidence="2" type="ORF">RNAN_1138</name>
</gene>
<dbReference type="AlphaFoldDB" id="I1DVT9"/>
<dbReference type="Proteomes" id="UP000004374">
    <property type="component" value="Unassembled WGS sequence"/>
</dbReference>
<sequence>MRMLLLCGLLALTLMFPVKAAVIYLSPAQQQVAVSDSVAVDVFVTGLAGEVVSGWDLNLLFDDSILQFSDVFFDLANFADDPMLDVLYDSSAVGGNINSFLVSFLSDADLLLKQTEPVRLMSISFLALTDGISLINFGTDPDYELNVTGLDGLSLQLAARGACIGVGQGQCGTDIPAPSTLWLLGLALLLPLQRRFALR</sequence>
<evidence type="ECO:0000313" key="3">
    <source>
        <dbReference type="Proteomes" id="UP000004374"/>
    </source>
</evidence>
<keyword evidence="1" id="KW-0732">Signal</keyword>
<organism evidence="2 3">
    <name type="scientific">Rheinheimera nanhaiensis E407-8</name>
    <dbReference type="NCBI Taxonomy" id="562729"/>
    <lineage>
        <taxon>Bacteria</taxon>
        <taxon>Pseudomonadati</taxon>
        <taxon>Pseudomonadota</taxon>
        <taxon>Gammaproteobacteria</taxon>
        <taxon>Chromatiales</taxon>
        <taxon>Chromatiaceae</taxon>
        <taxon>Rheinheimera</taxon>
    </lineage>
</organism>
<keyword evidence="3" id="KW-1185">Reference proteome</keyword>
<comment type="caution">
    <text evidence="2">The sequence shown here is derived from an EMBL/GenBank/DDBJ whole genome shotgun (WGS) entry which is preliminary data.</text>
</comment>
<proteinExistence type="predicted"/>
<name>I1DVT9_9GAMM</name>
<feature type="chain" id="PRO_5003638639" description="Cohesin domain-containing protein" evidence="1">
    <location>
        <begin position="21"/>
        <end position="199"/>
    </location>
</feature>
<dbReference type="GO" id="GO:0030246">
    <property type="term" value="F:carbohydrate binding"/>
    <property type="evidence" value="ECO:0007669"/>
    <property type="project" value="InterPro"/>
</dbReference>
<dbReference type="SUPFAM" id="SSF49384">
    <property type="entry name" value="Carbohydrate-binding domain"/>
    <property type="match status" value="1"/>
</dbReference>
<evidence type="ECO:0000256" key="1">
    <source>
        <dbReference type="SAM" id="SignalP"/>
    </source>
</evidence>
<protein>
    <recommendedName>
        <fullName evidence="4">Cohesin domain-containing protein</fullName>
    </recommendedName>
</protein>
<dbReference type="EMBL" id="BAFK01000005">
    <property type="protein sequence ID" value="GAB58167.1"/>
    <property type="molecule type" value="Genomic_DNA"/>
</dbReference>
<evidence type="ECO:0000313" key="2">
    <source>
        <dbReference type="EMBL" id="GAB58167.1"/>
    </source>
</evidence>
<dbReference type="RefSeq" id="WP_008219607.1">
    <property type="nucleotide sequence ID" value="NZ_BAFK01000005.1"/>
</dbReference>
<reference evidence="2 3" key="1">
    <citation type="journal article" date="2012" name="J. Bacteriol.">
        <title>Genome Sequence of the Protease-Producing Bacterium Rheinheimera nanhaiensis E407-8T, Isolated from Deep-Sea Sediment of the South China Sea.</title>
        <authorList>
            <person name="Zhang X.-Y."/>
            <person name="Zhang Y.-J."/>
            <person name="Qin Q.-L."/>
            <person name="Xie B.-B."/>
            <person name="Chen X.-L."/>
            <person name="Zhou B.-C."/>
            <person name="Zhang Y.-Z."/>
        </authorList>
    </citation>
    <scope>NUCLEOTIDE SEQUENCE [LARGE SCALE GENOMIC DNA]</scope>
    <source>
        <strain evidence="2 3">E407-8</strain>
    </source>
</reference>
<feature type="signal peptide" evidence="1">
    <location>
        <begin position="1"/>
        <end position="20"/>
    </location>
</feature>
<evidence type="ECO:0008006" key="4">
    <source>
        <dbReference type="Google" id="ProtNLM"/>
    </source>
</evidence>
<dbReference type="Gene3D" id="2.60.40.680">
    <property type="match status" value="1"/>
</dbReference>
<accession>I1DVT9</accession>